<proteinExistence type="predicted"/>
<name>A0A3A3FTN4_9BURK</name>
<organism evidence="1 2">
    <name type="scientific">Noviherbaspirillum saxi</name>
    <dbReference type="NCBI Taxonomy" id="2320863"/>
    <lineage>
        <taxon>Bacteria</taxon>
        <taxon>Pseudomonadati</taxon>
        <taxon>Pseudomonadota</taxon>
        <taxon>Betaproteobacteria</taxon>
        <taxon>Burkholderiales</taxon>
        <taxon>Oxalobacteraceae</taxon>
        <taxon>Noviherbaspirillum</taxon>
    </lineage>
</organism>
<dbReference type="AlphaFoldDB" id="A0A3A3FTN4"/>
<dbReference type="EMBL" id="QYUO01000001">
    <property type="protein sequence ID" value="RJF99153.1"/>
    <property type="molecule type" value="Genomic_DNA"/>
</dbReference>
<dbReference type="Pfam" id="PF11333">
    <property type="entry name" value="DUF3135"/>
    <property type="match status" value="1"/>
</dbReference>
<gene>
    <name evidence="1" type="ORF">D3871_11985</name>
</gene>
<reference evidence="2" key="1">
    <citation type="submission" date="2018-09" db="EMBL/GenBank/DDBJ databases">
        <authorList>
            <person name="Zhu H."/>
        </authorList>
    </citation>
    <scope>NUCLEOTIDE SEQUENCE [LARGE SCALE GENOMIC DNA]</scope>
    <source>
        <strain evidence="2">K1R23-30</strain>
    </source>
</reference>
<evidence type="ECO:0000313" key="2">
    <source>
        <dbReference type="Proteomes" id="UP000265955"/>
    </source>
</evidence>
<dbReference type="OrthoDB" id="8777543at2"/>
<evidence type="ECO:0000313" key="1">
    <source>
        <dbReference type="EMBL" id="RJF99153.1"/>
    </source>
</evidence>
<dbReference type="Proteomes" id="UP000265955">
    <property type="component" value="Unassembled WGS sequence"/>
</dbReference>
<comment type="caution">
    <text evidence="1">The sequence shown here is derived from an EMBL/GenBank/DDBJ whole genome shotgun (WGS) entry which is preliminary data.</text>
</comment>
<dbReference type="InterPro" id="IPR021482">
    <property type="entry name" value="DUF3135"/>
</dbReference>
<keyword evidence="2" id="KW-1185">Reference proteome</keyword>
<sequence length="105" mass="12277">MNVAMPDFDMLVTLHRQDPEALETFRRHLLREAVESAPLEHRPSLERLLERIETARSSAQSPTDAAVIAFRMMRDSMNLLHETWDRAMYEVAGLQTTLLIDRMRR</sequence>
<protein>
    <submittedName>
        <fullName evidence="1">DUF3135 domain-containing protein</fullName>
    </submittedName>
</protein>
<dbReference type="RefSeq" id="WP_119769096.1">
    <property type="nucleotide sequence ID" value="NZ_QYUO01000001.1"/>
</dbReference>
<accession>A0A3A3FTN4</accession>